<protein>
    <submittedName>
        <fullName evidence="1">Uncharacterized protein</fullName>
    </submittedName>
</protein>
<keyword evidence="2" id="KW-1185">Reference proteome</keyword>
<evidence type="ECO:0000313" key="2">
    <source>
        <dbReference type="Proteomes" id="UP000016666"/>
    </source>
</evidence>
<reference evidence="1 2" key="1">
    <citation type="submission" date="2017-10" db="EMBL/GenBank/DDBJ databases">
        <title>A new Pekin duck reference genome.</title>
        <authorList>
            <person name="Hou Z.-C."/>
            <person name="Zhou Z.-K."/>
            <person name="Zhu F."/>
            <person name="Hou S.-S."/>
        </authorList>
    </citation>
    <scope>NUCLEOTIDE SEQUENCE [LARGE SCALE GENOMIC DNA]</scope>
</reference>
<reference evidence="1" key="3">
    <citation type="submission" date="2025-09" db="UniProtKB">
        <authorList>
            <consortium name="Ensembl"/>
        </authorList>
    </citation>
    <scope>IDENTIFICATION</scope>
</reference>
<dbReference type="Ensembl" id="ENSAPLT00000046497.1">
    <property type="protein sequence ID" value="ENSAPLP00000018231.1"/>
    <property type="gene ID" value="ENSAPLG00000027748.1"/>
</dbReference>
<proteinExistence type="predicted"/>
<name>A0A493SXA6_ANAPP</name>
<accession>A0A493SXA6</accession>
<organism evidence="1 2">
    <name type="scientific">Anas platyrhynchos platyrhynchos</name>
    <name type="common">Northern mallard</name>
    <dbReference type="NCBI Taxonomy" id="8840"/>
    <lineage>
        <taxon>Eukaryota</taxon>
        <taxon>Metazoa</taxon>
        <taxon>Chordata</taxon>
        <taxon>Craniata</taxon>
        <taxon>Vertebrata</taxon>
        <taxon>Euteleostomi</taxon>
        <taxon>Archelosauria</taxon>
        <taxon>Archosauria</taxon>
        <taxon>Dinosauria</taxon>
        <taxon>Saurischia</taxon>
        <taxon>Theropoda</taxon>
        <taxon>Coelurosauria</taxon>
        <taxon>Aves</taxon>
        <taxon>Neognathae</taxon>
        <taxon>Galloanserae</taxon>
        <taxon>Anseriformes</taxon>
        <taxon>Anatidae</taxon>
        <taxon>Anatinae</taxon>
        <taxon>Anas</taxon>
    </lineage>
</organism>
<reference evidence="1" key="2">
    <citation type="submission" date="2025-08" db="UniProtKB">
        <authorList>
            <consortium name="Ensembl"/>
        </authorList>
    </citation>
    <scope>IDENTIFICATION</scope>
</reference>
<dbReference type="Proteomes" id="UP000016666">
    <property type="component" value="Chromosome 21"/>
</dbReference>
<dbReference type="AlphaFoldDB" id="A0A493SXA6"/>
<sequence length="98" mass="10768">FSTRKRPSLGKCAHNRAFCLLKTLVARGLPFAILEQTPPPCPRERCACPSPTPSCRVPARVCTHSLPCLPGSPQLDIFSPQLVPFLLHSKDKVANCFQ</sequence>
<evidence type="ECO:0000313" key="1">
    <source>
        <dbReference type="Ensembl" id="ENSAPLP00000018231.1"/>
    </source>
</evidence>